<feature type="non-terminal residue" evidence="1">
    <location>
        <position position="38"/>
    </location>
</feature>
<protein>
    <submittedName>
        <fullName evidence="1">Uncharacterized protein</fullName>
    </submittedName>
</protein>
<proteinExistence type="predicted"/>
<sequence>MIDKLNADIEDNTPKYQLTRLAVPTISSAGVTIWLDLF</sequence>
<dbReference type="AlphaFoldDB" id="A0A4Y2NF66"/>
<dbReference type="Proteomes" id="UP000499080">
    <property type="component" value="Unassembled WGS sequence"/>
</dbReference>
<gene>
    <name evidence="1" type="ORF">AVEN_267391_1</name>
</gene>
<keyword evidence="2" id="KW-1185">Reference proteome</keyword>
<accession>A0A4Y2NF66</accession>
<name>A0A4Y2NF66_ARAVE</name>
<evidence type="ECO:0000313" key="2">
    <source>
        <dbReference type="Proteomes" id="UP000499080"/>
    </source>
</evidence>
<organism evidence="1 2">
    <name type="scientific">Araneus ventricosus</name>
    <name type="common">Orbweaver spider</name>
    <name type="synonym">Epeira ventricosa</name>
    <dbReference type="NCBI Taxonomy" id="182803"/>
    <lineage>
        <taxon>Eukaryota</taxon>
        <taxon>Metazoa</taxon>
        <taxon>Ecdysozoa</taxon>
        <taxon>Arthropoda</taxon>
        <taxon>Chelicerata</taxon>
        <taxon>Arachnida</taxon>
        <taxon>Araneae</taxon>
        <taxon>Araneomorphae</taxon>
        <taxon>Entelegynae</taxon>
        <taxon>Araneoidea</taxon>
        <taxon>Araneidae</taxon>
        <taxon>Araneus</taxon>
    </lineage>
</organism>
<dbReference type="EMBL" id="BGPR01127764">
    <property type="protein sequence ID" value="GBN37981.1"/>
    <property type="molecule type" value="Genomic_DNA"/>
</dbReference>
<reference evidence="1 2" key="1">
    <citation type="journal article" date="2019" name="Sci. Rep.">
        <title>Orb-weaving spider Araneus ventricosus genome elucidates the spidroin gene catalogue.</title>
        <authorList>
            <person name="Kono N."/>
            <person name="Nakamura H."/>
            <person name="Ohtoshi R."/>
            <person name="Moran D.A.P."/>
            <person name="Shinohara A."/>
            <person name="Yoshida Y."/>
            <person name="Fujiwara M."/>
            <person name="Mori M."/>
            <person name="Tomita M."/>
            <person name="Arakawa K."/>
        </authorList>
    </citation>
    <scope>NUCLEOTIDE SEQUENCE [LARGE SCALE GENOMIC DNA]</scope>
</reference>
<comment type="caution">
    <text evidence="1">The sequence shown here is derived from an EMBL/GenBank/DDBJ whole genome shotgun (WGS) entry which is preliminary data.</text>
</comment>
<evidence type="ECO:0000313" key="1">
    <source>
        <dbReference type="EMBL" id="GBN37981.1"/>
    </source>
</evidence>